<dbReference type="GO" id="GO:0004563">
    <property type="term" value="F:beta-N-acetylhexosaminidase activity"/>
    <property type="evidence" value="ECO:0007669"/>
    <property type="project" value="UniProtKB-EC"/>
</dbReference>
<keyword evidence="6 7" id="KW-0326">Glycosidase</keyword>
<dbReference type="AlphaFoldDB" id="A0AAD5L0X6"/>
<evidence type="ECO:0000256" key="9">
    <source>
        <dbReference type="SAM" id="SignalP"/>
    </source>
</evidence>
<dbReference type="EMBL" id="JAIXMP010000001">
    <property type="protein sequence ID" value="KAI9278972.1"/>
    <property type="molecule type" value="Genomic_DNA"/>
</dbReference>
<feature type="chain" id="PRO_5042002832" description="Beta-hexosaminidase" evidence="9">
    <location>
        <begin position="22"/>
        <end position="572"/>
    </location>
</feature>
<dbReference type="Pfam" id="PF14845">
    <property type="entry name" value="Glycohydro_20b2"/>
    <property type="match status" value="1"/>
</dbReference>
<evidence type="ECO:0000256" key="5">
    <source>
        <dbReference type="ARBA" id="ARBA00023180"/>
    </source>
</evidence>
<dbReference type="SUPFAM" id="SSF55545">
    <property type="entry name" value="beta-N-acetylhexosaminidase-like domain"/>
    <property type="match status" value="1"/>
</dbReference>
<keyword evidence="3 9" id="KW-0732">Signal</keyword>
<dbReference type="FunFam" id="3.20.20.80:FF:000063">
    <property type="entry name" value="Beta-hexosaminidase"/>
    <property type="match status" value="1"/>
</dbReference>
<dbReference type="EC" id="3.2.1.52" evidence="7"/>
<dbReference type="GO" id="GO:0030203">
    <property type="term" value="P:glycosaminoglycan metabolic process"/>
    <property type="evidence" value="ECO:0007669"/>
    <property type="project" value="TreeGrafter"/>
</dbReference>
<organism evidence="12 13">
    <name type="scientific">Phascolomyces articulosus</name>
    <dbReference type="NCBI Taxonomy" id="60185"/>
    <lineage>
        <taxon>Eukaryota</taxon>
        <taxon>Fungi</taxon>
        <taxon>Fungi incertae sedis</taxon>
        <taxon>Mucoromycota</taxon>
        <taxon>Mucoromycotina</taxon>
        <taxon>Mucoromycetes</taxon>
        <taxon>Mucorales</taxon>
        <taxon>Lichtheimiaceae</taxon>
        <taxon>Phascolomyces</taxon>
    </lineage>
</organism>
<dbReference type="Proteomes" id="UP001209540">
    <property type="component" value="Unassembled WGS sequence"/>
</dbReference>
<dbReference type="InterPro" id="IPR029019">
    <property type="entry name" value="HEX_eukaryotic_N"/>
</dbReference>
<evidence type="ECO:0000256" key="3">
    <source>
        <dbReference type="ARBA" id="ARBA00022729"/>
    </source>
</evidence>
<evidence type="ECO:0000256" key="7">
    <source>
        <dbReference type="PIRNR" id="PIRNR001093"/>
    </source>
</evidence>
<feature type="active site" description="Proton donor" evidence="8">
    <location>
        <position position="325"/>
    </location>
</feature>
<dbReference type="Gene3D" id="3.30.379.10">
    <property type="entry name" value="Chitobiase/beta-hexosaminidase domain 2-like"/>
    <property type="match status" value="1"/>
</dbReference>
<evidence type="ECO:0000313" key="13">
    <source>
        <dbReference type="Proteomes" id="UP001209540"/>
    </source>
</evidence>
<accession>A0AAD5L0X6</accession>
<evidence type="ECO:0000259" key="10">
    <source>
        <dbReference type="Pfam" id="PF00728"/>
    </source>
</evidence>
<dbReference type="InterPro" id="IPR015883">
    <property type="entry name" value="Glyco_hydro_20_cat"/>
</dbReference>
<evidence type="ECO:0000313" key="12">
    <source>
        <dbReference type="EMBL" id="KAI9278972.1"/>
    </source>
</evidence>
<sequence length="572" mass="64241">MKFTSLSLASSLLLAATTAQAKTWLLPIPQSVEWTGHAAPLGHRFTINGGNNKHVRNAAKRYVDLIYKERWVPVQPPYEEDHVEPSENALTSLDISVEDDSVKLDYGVDESYTLEVPAEGGKATLSAPTWVGALRGLETFSQLVQADNGDTKKLVAHTASITDAPSYPHRGVSFDTSRNFFPVPDLLRLLDAMAYNKMNVFHWHATDAQSWPLESKSHPALHEKGAYHPSQTYGPKAVQQVLKHAESRGIRVVLEIDVPAHTGIIAEAYPDYIIGYDHFWADIAAEPPSGQIDLLNDDAYKMVQDLIKEGTEVFPDSWYHTGGDEISAACYELDEDINNYTAEHNITTHELWFEWTNKLVKWVSNDLKKRPMVWEDPIRDGGRLPEDVVVQVWTAPPQNFTSLGHDVIISNSDYFYLDCGNGGWVGNDPRYISPTQQPTPEDTFNYGGTGGSWCAPYHTWQRMYTYDPTYGIPEDSPGKVLGGEVCMWNEQGGPTVLDSKLWPRSGAAAELWWSGGYDKDGNRRTVRNLQPRILDWNYRLMARGIQAQPLQPMWCVKHPEKCDLIDPAEAEQ</sequence>
<keyword evidence="4 7" id="KW-0378">Hydrolase</keyword>
<dbReference type="InterPro" id="IPR029018">
    <property type="entry name" value="Hex-like_dom2"/>
</dbReference>
<dbReference type="GO" id="GO:0005975">
    <property type="term" value="P:carbohydrate metabolic process"/>
    <property type="evidence" value="ECO:0007669"/>
    <property type="project" value="InterPro"/>
</dbReference>
<dbReference type="PANTHER" id="PTHR22600">
    <property type="entry name" value="BETA-HEXOSAMINIDASE"/>
    <property type="match status" value="1"/>
</dbReference>
<reference evidence="12" key="2">
    <citation type="submission" date="2023-02" db="EMBL/GenBank/DDBJ databases">
        <authorList>
            <consortium name="DOE Joint Genome Institute"/>
            <person name="Mondo S.J."/>
            <person name="Chang Y."/>
            <person name="Wang Y."/>
            <person name="Ahrendt S."/>
            <person name="Andreopoulos W."/>
            <person name="Barry K."/>
            <person name="Beard J."/>
            <person name="Benny G.L."/>
            <person name="Blankenship S."/>
            <person name="Bonito G."/>
            <person name="Cuomo C."/>
            <person name="Desiro A."/>
            <person name="Gervers K.A."/>
            <person name="Hundley H."/>
            <person name="Kuo A."/>
            <person name="LaButti K."/>
            <person name="Lang B.F."/>
            <person name="Lipzen A."/>
            <person name="O'Donnell K."/>
            <person name="Pangilinan J."/>
            <person name="Reynolds N."/>
            <person name="Sandor L."/>
            <person name="Smith M.W."/>
            <person name="Tsang A."/>
            <person name="Grigoriev I.V."/>
            <person name="Stajich J.E."/>
            <person name="Spatafora J.W."/>
        </authorList>
    </citation>
    <scope>NUCLEOTIDE SEQUENCE</scope>
    <source>
        <strain evidence="12">RSA 2281</strain>
    </source>
</reference>
<dbReference type="InterPro" id="IPR025705">
    <property type="entry name" value="Beta_hexosaminidase_sua/sub"/>
</dbReference>
<dbReference type="PANTHER" id="PTHR22600:SF26">
    <property type="entry name" value="BETA-N-ACETYLHEXOSAMINIDASE"/>
    <property type="match status" value="1"/>
</dbReference>
<evidence type="ECO:0000256" key="4">
    <source>
        <dbReference type="ARBA" id="ARBA00022801"/>
    </source>
</evidence>
<reference evidence="12" key="1">
    <citation type="journal article" date="2022" name="IScience">
        <title>Evolution of zygomycete secretomes and the origins of terrestrial fungal ecologies.</title>
        <authorList>
            <person name="Chang Y."/>
            <person name="Wang Y."/>
            <person name="Mondo S."/>
            <person name="Ahrendt S."/>
            <person name="Andreopoulos W."/>
            <person name="Barry K."/>
            <person name="Beard J."/>
            <person name="Benny G.L."/>
            <person name="Blankenship S."/>
            <person name="Bonito G."/>
            <person name="Cuomo C."/>
            <person name="Desiro A."/>
            <person name="Gervers K.A."/>
            <person name="Hundley H."/>
            <person name="Kuo A."/>
            <person name="LaButti K."/>
            <person name="Lang B.F."/>
            <person name="Lipzen A."/>
            <person name="O'Donnell K."/>
            <person name="Pangilinan J."/>
            <person name="Reynolds N."/>
            <person name="Sandor L."/>
            <person name="Smith M.E."/>
            <person name="Tsang A."/>
            <person name="Grigoriev I.V."/>
            <person name="Stajich J.E."/>
            <person name="Spatafora J.W."/>
        </authorList>
    </citation>
    <scope>NUCLEOTIDE SEQUENCE</scope>
    <source>
        <strain evidence="12">RSA 2281</strain>
    </source>
</reference>
<comment type="catalytic activity">
    <reaction evidence="1 7">
        <text>Hydrolysis of terminal non-reducing N-acetyl-D-hexosamine residues in N-acetyl-beta-D-hexosaminides.</text>
        <dbReference type="EC" id="3.2.1.52"/>
    </reaction>
</comment>
<feature type="signal peptide" evidence="9">
    <location>
        <begin position="1"/>
        <end position="21"/>
    </location>
</feature>
<feature type="domain" description="Glycoside hydrolase family 20 catalytic" evidence="10">
    <location>
        <begin position="167"/>
        <end position="515"/>
    </location>
</feature>
<dbReference type="PIRSF" id="PIRSF001093">
    <property type="entry name" value="B-hxosamndse_ab_euk"/>
    <property type="match status" value="1"/>
</dbReference>
<name>A0AAD5L0X6_9FUNG</name>
<proteinExistence type="inferred from homology"/>
<dbReference type="PRINTS" id="PR00738">
    <property type="entry name" value="GLHYDRLASE20"/>
</dbReference>
<evidence type="ECO:0000256" key="8">
    <source>
        <dbReference type="PIRSR" id="PIRSR001093-1"/>
    </source>
</evidence>
<gene>
    <name evidence="12" type="ORF">BDA99DRAFT_493646</name>
</gene>
<dbReference type="Pfam" id="PF00728">
    <property type="entry name" value="Glyco_hydro_20"/>
    <property type="match status" value="1"/>
</dbReference>
<keyword evidence="13" id="KW-1185">Reference proteome</keyword>
<comment type="caution">
    <text evidence="12">The sequence shown here is derived from an EMBL/GenBank/DDBJ whole genome shotgun (WGS) entry which is preliminary data.</text>
</comment>
<dbReference type="InterPro" id="IPR017853">
    <property type="entry name" value="GH"/>
</dbReference>
<evidence type="ECO:0000256" key="1">
    <source>
        <dbReference type="ARBA" id="ARBA00001231"/>
    </source>
</evidence>
<dbReference type="SUPFAM" id="SSF51445">
    <property type="entry name" value="(Trans)glycosidases"/>
    <property type="match status" value="1"/>
</dbReference>
<feature type="domain" description="Beta-hexosaminidase eukaryotic type N-terminal" evidence="11">
    <location>
        <begin position="25"/>
        <end position="143"/>
    </location>
</feature>
<dbReference type="GO" id="GO:0016020">
    <property type="term" value="C:membrane"/>
    <property type="evidence" value="ECO:0007669"/>
    <property type="project" value="TreeGrafter"/>
</dbReference>
<protein>
    <recommendedName>
        <fullName evidence="7">Beta-hexosaminidase</fullName>
        <ecNumber evidence="7">3.2.1.52</ecNumber>
    </recommendedName>
</protein>
<dbReference type="Gene3D" id="3.20.20.80">
    <property type="entry name" value="Glycosidases"/>
    <property type="match status" value="1"/>
</dbReference>
<comment type="similarity">
    <text evidence="2 7">Belongs to the glycosyl hydrolase 20 family.</text>
</comment>
<keyword evidence="5" id="KW-0325">Glycoprotein</keyword>
<evidence type="ECO:0000259" key="11">
    <source>
        <dbReference type="Pfam" id="PF14845"/>
    </source>
</evidence>
<evidence type="ECO:0000256" key="2">
    <source>
        <dbReference type="ARBA" id="ARBA00006285"/>
    </source>
</evidence>
<evidence type="ECO:0000256" key="6">
    <source>
        <dbReference type="ARBA" id="ARBA00023295"/>
    </source>
</evidence>